<dbReference type="InterPro" id="IPR052557">
    <property type="entry name" value="CAP/Cytokinesis_protein"/>
</dbReference>
<dbReference type="AlphaFoldDB" id="A0A6S6QSL6"/>
<dbReference type="SUPFAM" id="SSF54001">
    <property type="entry name" value="Cysteine proteinases"/>
    <property type="match status" value="1"/>
</dbReference>
<dbReference type="SMART" id="SM00460">
    <property type="entry name" value="TGc"/>
    <property type="match status" value="1"/>
</dbReference>
<gene>
    <name evidence="1" type="ORF">acsn021_01950</name>
</gene>
<sequence>MRKVFRFLFWVCLLGLFLYTINERYNITGYLMKTENLSQAESEEAFIAQVREAMLSGDETLKVQYVGEVEAMEWFTEEVIDRVYRIDKEETTSDYDYLRYRTNSIYAHIVGFGNTMTVNYEFEYNETAEETYLVDELITKLFEKWDIMNLSDYDKIKKIHDFIVANASYDTDTKNYSAYDNLINKKSTCQGYMSAAYKMFTKAGIPCRIVTGIGNSDSHGWNIVKLQGKWYNIDCTWDDPLTLSGEEMVVYDYFLKSDADFPGHQRDEEFRTKYFYETYVMSEESYTEKEP</sequence>
<dbReference type="RefSeq" id="WP_184093843.1">
    <property type="nucleotide sequence ID" value="NZ_AP023367.1"/>
</dbReference>
<dbReference type="EMBL" id="AP023367">
    <property type="protein sequence ID" value="BCJ92626.1"/>
    <property type="molecule type" value="Genomic_DNA"/>
</dbReference>
<keyword evidence="2" id="KW-1185">Reference proteome</keyword>
<reference evidence="1 2" key="1">
    <citation type="journal article" date="2016" name="Int. J. Syst. Evol. Microbiol.">
        <title>Descriptions of Anaerotaenia torta gen. nov., sp. nov. and Anaerocolumna cellulosilytica gen. nov., sp. nov. isolated from a methanogenic reactor of cattle waste.</title>
        <authorList>
            <person name="Uek A."/>
            <person name="Ohtaki Y."/>
            <person name="Kaku N."/>
            <person name="Ueki K."/>
        </authorList>
    </citation>
    <scope>NUCLEOTIDE SEQUENCE [LARGE SCALE GENOMIC DNA]</scope>
    <source>
        <strain evidence="1 2">SN021</strain>
    </source>
</reference>
<dbReference type="InterPro" id="IPR038765">
    <property type="entry name" value="Papain-like_cys_pep_sf"/>
</dbReference>
<dbReference type="GO" id="GO:0005737">
    <property type="term" value="C:cytoplasm"/>
    <property type="evidence" value="ECO:0007669"/>
    <property type="project" value="TreeGrafter"/>
</dbReference>
<name>A0A6S6QSL6_9FIRM</name>
<evidence type="ECO:0000313" key="1">
    <source>
        <dbReference type="EMBL" id="BCJ92626.1"/>
    </source>
</evidence>
<dbReference type="Proteomes" id="UP000515561">
    <property type="component" value="Chromosome"/>
</dbReference>
<proteinExistence type="predicted"/>
<organism evidence="1 2">
    <name type="scientific">Anaerocolumna cellulosilytica</name>
    <dbReference type="NCBI Taxonomy" id="433286"/>
    <lineage>
        <taxon>Bacteria</taxon>
        <taxon>Bacillati</taxon>
        <taxon>Bacillota</taxon>
        <taxon>Clostridia</taxon>
        <taxon>Lachnospirales</taxon>
        <taxon>Lachnospiraceae</taxon>
        <taxon>Anaerocolumna</taxon>
    </lineage>
</organism>
<dbReference type="PANTHER" id="PTHR46333:SF2">
    <property type="entry name" value="CYTOKINESIS PROTEIN 3"/>
    <property type="match status" value="1"/>
</dbReference>
<protein>
    <submittedName>
        <fullName evidence="1">Uncharacterized protein</fullName>
    </submittedName>
</protein>
<accession>A0A6S6QSL6</accession>
<dbReference type="KEGG" id="acel:acsn021_01950"/>
<dbReference type="PANTHER" id="PTHR46333">
    <property type="entry name" value="CYTOKINESIS PROTEIN 3"/>
    <property type="match status" value="1"/>
</dbReference>
<evidence type="ECO:0000313" key="2">
    <source>
        <dbReference type="Proteomes" id="UP000515561"/>
    </source>
</evidence>
<dbReference type="Gene3D" id="3.10.620.30">
    <property type="match status" value="1"/>
</dbReference>
<dbReference type="InterPro" id="IPR002931">
    <property type="entry name" value="Transglutaminase-like"/>
</dbReference>
<dbReference type="Pfam" id="PF01841">
    <property type="entry name" value="Transglut_core"/>
    <property type="match status" value="1"/>
</dbReference>